<evidence type="ECO:0000313" key="1">
    <source>
        <dbReference type="EMBL" id="GBO08487.1"/>
    </source>
</evidence>
<name>A0A4Y2UAC9_ARAVE</name>
<gene>
    <name evidence="1" type="ORF">AVEN_40549_1</name>
</gene>
<accession>A0A4Y2UAC9</accession>
<reference evidence="1 2" key="1">
    <citation type="journal article" date="2019" name="Sci. Rep.">
        <title>Orb-weaving spider Araneus ventricosus genome elucidates the spidroin gene catalogue.</title>
        <authorList>
            <person name="Kono N."/>
            <person name="Nakamura H."/>
            <person name="Ohtoshi R."/>
            <person name="Moran D.A.P."/>
            <person name="Shinohara A."/>
            <person name="Yoshida Y."/>
            <person name="Fujiwara M."/>
            <person name="Mori M."/>
            <person name="Tomita M."/>
            <person name="Arakawa K."/>
        </authorList>
    </citation>
    <scope>NUCLEOTIDE SEQUENCE [LARGE SCALE GENOMIC DNA]</scope>
</reference>
<protein>
    <submittedName>
        <fullName evidence="1">Uncharacterized protein</fullName>
    </submittedName>
</protein>
<keyword evidence="2" id="KW-1185">Reference proteome</keyword>
<dbReference type="Proteomes" id="UP000499080">
    <property type="component" value="Unassembled WGS sequence"/>
</dbReference>
<dbReference type="AlphaFoldDB" id="A0A4Y2UAC9"/>
<proteinExistence type="predicted"/>
<evidence type="ECO:0000313" key="2">
    <source>
        <dbReference type="Proteomes" id="UP000499080"/>
    </source>
</evidence>
<sequence length="141" mass="15676">MKLSSALQQVILQRGDASVHPAVQLITTHQRCDGPEICGSPADEWLSDQFLESSEKTDRTDARGKRSGVPFTCKEVLDQRTCTAVRTEVKAKVIWRGRMGDALHVQEGCHPLSQMTNVPEIACGGRQVTPLWNHEESLPRQ</sequence>
<comment type="caution">
    <text evidence="1">The sequence shown here is derived from an EMBL/GenBank/DDBJ whole genome shotgun (WGS) entry which is preliminary data.</text>
</comment>
<organism evidence="1 2">
    <name type="scientific">Araneus ventricosus</name>
    <name type="common">Orbweaver spider</name>
    <name type="synonym">Epeira ventricosa</name>
    <dbReference type="NCBI Taxonomy" id="182803"/>
    <lineage>
        <taxon>Eukaryota</taxon>
        <taxon>Metazoa</taxon>
        <taxon>Ecdysozoa</taxon>
        <taxon>Arthropoda</taxon>
        <taxon>Chelicerata</taxon>
        <taxon>Arachnida</taxon>
        <taxon>Araneae</taxon>
        <taxon>Araneomorphae</taxon>
        <taxon>Entelegynae</taxon>
        <taxon>Araneoidea</taxon>
        <taxon>Araneidae</taxon>
        <taxon>Araneus</taxon>
    </lineage>
</organism>
<dbReference type="EMBL" id="BGPR01034214">
    <property type="protein sequence ID" value="GBO08487.1"/>
    <property type="molecule type" value="Genomic_DNA"/>
</dbReference>